<dbReference type="Pfam" id="PF09723">
    <property type="entry name" value="Zn_ribbon_8"/>
    <property type="match status" value="1"/>
</dbReference>
<dbReference type="EMBL" id="JBIGIB010000006">
    <property type="protein sequence ID" value="MFG6468803.1"/>
    <property type="molecule type" value="Genomic_DNA"/>
</dbReference>
<evidence type="ECO:0000256" key="1">
    <source>
        <dbReference type="SAM" id="MobiDB-lite"/>
    </source>
</evidence>
<name>A0ABW7H3K3_9BURK</name>
<protein>
    <submittedName>
        <fullName evidence="3">FmdB family zinc ribbon protein</fullName>
    </submittedName>
</protein>
<sequence>MPIYAYRCSACGHAKDVLQKLSDAPLTTCPACGAETFGKQVTAAGFQLKGSGWYVTDFRGGSGGTAAAATGAAASTAAEPAKADSSSGASEASSTSTPCGGSCACH</sequence>
<dbReference type="NCBIfam" id="TIGR02605">
    <property type="entry name" value="CxxC_CxxC_SSSS"/>
    <property type="match status" value="1"/>
</dbReference>
<dbReference type="InterPro" id="IPR013429">
    <property type="entry name" value="Regulatory_FmdB_Zinc_ribbon"/>
</dbReference>
<dbReference type="PANTHER" id="PTHR34404:SF2">
    <property type="entry name" value="CONSERVED SERINE RICH PROTEIN"/>
    <property type="match status" value="1"/>
</dbReference>
<evidence type="ECO:0000313" key="3">
    <source>
        <dbReference type="EMBL" id="MFG6468803.1"/>
    </source>
</evidence>
<proteinExistence type="predicted"/>
<dbReference type="RefSeq" id="WP_394387062.1">
    <property type="nucleotide sequence ID" value="NZ_JBIGIB010000006.1"/>
</dbReference>
<comment type="caution">
    <text evidence="3">The sequence shown here is derived from an EMBL/GenBank/DDBJ whole genome shotgun (WGS) entry which is preliminary data.</text>
</comment>
<feature type="region of interest" description="Disordered" evidence="1">
    <location>
        <begin position="79"/>
        <end position="106"/>
    </location>
</feature>
<accession>A0ABW7H3K3</accession>
<dbReference type="Proteomes" id="UP001606303">
    <property type="component" value="Unassembled WGS sequence"/>
</dbReference>
<reference evidence="3 4" key="1">
    <citation type="submission" date="2024-08" db="EMBL/GenBank/DDBJ databases">
        <authorList>
            <person name="Lu H."/>
        </authorList>
    </citation>
    <scope>NUCLEOTIDE SEQUENCE [LARGE SCALE GENOMIC DNA]</scope>
    <source>
        <strain evidence="3 4">BYS87W</strain>
    </source>
</reference>
<feature type="compositionally biased region" description="Low complexity" evidence="1">
    <location>
        <begin position="79"/>
        <end position="96"/>
    </location>
</feature>
<dbReference type="SMART" id="SM00834">
    <property type="entry name" value="CxxC_CXXC_SSSS"/>
    <property type="match status" value="1"/>
</dbReference>
<evidence type="ECO:0000313" key="4">
    <source>
        <dbReference type="Proteomes" id="UP001606303"/>
    </source>
</evidence>
<feature type="domain" description="Putative regulatory protein FmdB zinc ribbon" evidence="2">
    <location>
        <begin position="1"/>
        <end position="42"/>
    </location>
</feature>
<dbReference type="PANTHER" id="PTHR34404">
    <property type="entry name" value="REGULATORY PROTEIN, FMDB FAMILY"/>
    <property type="match status" value="1"/>
</dbReference>
<organism evidence="3 4">
    <name type="scientific">Pelomonas baiyunensis</name>
    <dbReference type="NCBI Taxonomy" id="3299026"/>
    <lineage>
        <taxon>Bacteria</taxon>
        <taxon>Pseudomonadati</taxon>
        <taxon>Pseudomonadota</taxon>
        <taxon>Betaproteobacteria</taxon>
        <taxon>Burkholderiales</taxon>
        <taxon>Sphaerotilaceae</taxon>
        <taxon>Roseateles</taxon>
    </lineage>
</organism>
<gene>
    <name evidence="3" type="ORF">ACG01O_19420</name>
</gene>
<keyword evidence="4" id="KW-1185">Reference proteome</keyword>
<evidence type="ECO:0000259" key="2">
    <source>
        <dbReference type="SMART" id="SM00834"/>
    </source>
</evidence>